<keyword evidence="1" id="KW-0436">Ligase</keyword>
<keyword evidence="2" id="KW-0547">Nucleotide-binding</keyword>
<organism evidence="7 8">
    <name type="scientific">Ensete ventricosum</name>
    <name type="common">Abyssinian banana</name>
    <name type="synonym">Musa ensete</name>
    <dbReference type="NCBI Taxonomy" id="4639"/>
    <lineage>
        <taxon>Eukaryota</taxon>
        <taxon>Viridiplantae</taxon>
        <taxon>Streptophyta</taxon>
        <taxon>Embryophyta</taxon>
        <taxon>Tracheophyta</taxon>
        <taxon>Spermatophyta</taxon>
        <taxon>Magnoliopsida</taxon>
        <taxon>Liliopsida</taxon>
        <taxon>Zingiberales</taxon>
        <taxon>Musaceae</taxon>
        <taxon>Ensete</taxon>
    </lineage>
</organism>
<dbReference type="GO" id="GO:0005829">
    <property type="term" value="C:cytosol"/>
    <property type="evidence" value="ECO:0007669"/>
    <property type="project" value="TreeGrafter"/>
</dbReference>
<name>A0A426YGK7_ENSVE</name>
<dbReference type="Gene3D" id="3.30.300.10">
    <property type="match status" value="1"/>
</dbReference>
<dbReference type="InterPro" id="IPR001674">
    <property type="entry name" value="GMP_synth_C"/>
</dbReference>
<dbReference type="GO" id="GO:0003921">
    <property type="term" value="F:GMP synthase activity"/>
    <property type="evidence" value="ECO:0007669"/>
    <property type="project" value="TreeGrafter"/>
</dbReference>
<keyword evidence="5" id="KW-0067">ATP-binding</keyword>
<evidence type="ECO:0000256" key="4">
    <source>
        <dbReference type="ARBA" id="ARBA00022755"/>
    </source>
</evidence>
<accession>A0A426YGK7</accession>
<evidence type="ECO:0000256" key="5">
    <source>
        <dbReference type="ARBA" id="ARBA00022840"/>
    </source>
</evidence>
<dbReference type="AlphaFoldDB" id="A0A426YGK7"/>
<evidence type="ECO:0000259" key="6">
    <source>
        <dbReference type="Pfam" id="PF00958"/>
    </source>
</evidence>
<evidence type="ECO:0000256" key="1">
    <source>
        <dbReference type="ARBA" id="ARBA00022598"/>
    </source>
</evidence>
<evidence type="ECO:0000313" key="8">
    <source>
        <dbReference type="Proteomes" id="UP000287651"/>
    </source>
</evidence>
<proteinExistence type="predicted"/>
<reference evidence="7 8" key="1">
    <citation type="journal article" date="2014" name="Agronomy (Basel)">
        <title>A Draft Genome Sequence for Ensete ventricosum, the Drought-Tolerant Tree Against Hunger.</title>
        <authorList>
            <person name="Harrison J."/>
            <person name="Moore K.A."/>
            <person name="Paszkiewicz K."/>
            <person name="Jones T."/>
            <person name="Grant M."/>
            <person name="Ambacheew D."/>
            <person name="Muzemil S."/>
            <person name="Studholme D.J."/>
        </authorList>
    </citation>
    <scope>NUCLEOTIDE SEQUENCE [LARGE SCALE GENOMIC DNA]</scope>
</reference>
<sequence length="123" mass="13741">MGSILNVPESFLKRHPFPGPGLAVRVLGDVTEGNALEILRQVDEIFIQSIKEAGLYDSIWQAFAVFLPVQSVGVQGDQRTHSHVVVLRAITSEDGMTADWSFHNQDDKLLSRNVQFKMHTKNP</sequence>
<feature type="domain" description="GMP synthase C-terminal" evidence="6">
    <location>
        <begin position="49"/>
        <end position="101"/>
    </location>
</feature>
<keyword evidence="3" id="KW-0332">GMP biosynthesis</keyword>
<gene>
    <name evidence="7" type="ORF">B296_00041527</name>
</gene>
<protein>
    <recommendedName>
        <fullName evidence="6">GMP synthase C-terminal domain-containing protein</fullName>
    </recommendedName>
</protein>
<evidence type="ECO:0000313" key="7">
    <source>
        <dbReference type="EMBL" id="RRT50865.1"/>
    </source>
</evidence>
<dbReference type="PANTHER" id="PTHR11922">
    <property type="entry name" value="GMP SYNTHASE-RELATED"/>
    <property type="match status" value="1"/>
</dbReference>
<keyword evidence="4" id="KW-0658">Purine biosynthesis</keyword>
<evidence type="ECO:0000256" key="2">
    <source>
        <dbReference type="ARBA" id="ARBA00022741"/>
    </source>
</evidence>
<dbReference type="EMBL" id="AMZH03012525">
    <property type="protein sequence ID" value="RRT50865.1"/>
    <property type="molecule type" value="Genomic_DNA"/>
</dbReference>
<dbReference type="SUPFAM" id="SSF54810">
    <property type="entry name" value="GMP synthetase C-terminal dimerisation domain"/>
    <property type="match status" value="1"/>
</dbReference>
<dbReference type="PANTHER" id="PTHR11922:SF2">
    <property type="entry name" value="GMP SYNTHASE [GLUTAMINE-HYDROLYZING]"/>
    <property type="match status" value="1"/>
</dbReference>
<dbReference type="Pfam" id="PF00958">
    <property type="entry name" value="GMP_synt_C"/>
    <property type="match status" value="1"/>
</dbReference>
<dbReference type="GO" id="GO:0005524">
    <property type="term" value="F:ATP binding"/>
    <property type="evidence" value="ECO:0007669"/>
    <property type="project" value="UniProtKB-KW"/>
</dbReference>
<dbReference type="Proteomes" id="UP000287651">
    <property type="component" value="Unassembled WGS sequence"/>
</dbReference>
<comment type="caution">
    <text evidence="7">The sequence shown here is derived from an EMBL/GenBank/DDBJ whole genome shotgun (WGS) entry which is preliminary data.</text>
</comment>
<evidence type="ECO:0000256" key="3">
    <source>
        <dbReference type="ARBA" id="ARBA00022749"/>
    </source>
</evidence>